<dbReference type="AlphaFoldDB" id="A0A6J4QXX8"/>
<organism evidence="2">
    <name type="scientific">uncultured Rubrobacteraceae bacterium</name>
    <dbReference type="NCBI Taxonomy" id="349277"/>
    <lineage>
        <taxon>Bacteria</taxon>
        <taxon>Bacillati</taxon>
        <taxon>Actinomycetota</taxon>
        <taxon>Rubrobacteria</taxon>
        <taxon>Rubrobacterales</taxon>
        <taxon>Rubrobacteraceae</taxon>
        <taxon>environmental samples</taxon>
    </lineage>
</organism>
<evidence type="ECO:0000313" key="2">
    <source>
        <dbReference type="EMBL" id="CAA9458403.1"/>
    </source>
</evidence>
<evidence type="ECO:0000256" key="1">
    <source>
        <dbReference type="SAM" id="MobiDB-lite"/>
    </source>
</evidence>
<feature type="region of interest" description="Disordered" evidence="1">
    <location>
        <begin position="1"/>
        <end position="22"/>
    </location>
</feature>
<gene>
    <name evidence="2" type="ORF">AVDCRST_MAG14-2031</name>
</gene>
<proteinExistence type="predicted"/>
<name>A0A6J4QXX8_9ACTN</name>
<dbReference type="EMBL" id="CADCVG010000084">
    <property type="protein sequence ID" value="CAA9458403.1"/>
    <property type="molecule type" value="Genomic_DNA"/>
</dbReference>
<feature type="compositionally biased region" description="Basic and acidic residues" evidence="1">
    <location>
        <begin position="8"/>
        <end position="22"/>
    </location>
</feature>
<protein>
    <submittedName>
        <fullName evidence="2">Uncharacterized protein</fullName>
    </submittedName>
</protein>
<reference evidence="2" key="1">
    <citation type="submission" date="2020-02" db="EMBL/GenBank/DDBJ databases">
        <authorList>
            <person name="Meier V. D."/>
        </authorList>
    </citation>
    <scope>NUCLEOTIDE SEQUENCE</scope>
    <source>
        <strain evidence="2">AVDCRST_MAG14</strain>
    </source>
</reference>
<sequence>MSNKFRGSRMDRQDKRKAVEQAKAEVELRKTEAEIAQSSVDEAKDELESRKYWADKNEKYLERMRSGYAEGIKLFYDSFKTRATLTSAIIVVILALSREVSSVSPAYGPIL</sequence>
<accession>A0A6J4QXX8</accession>